<evidence type="ECO:0000256" key="1">
    <source>
        <dbReference type="ARBA" id="ARBA00006962"/>
    </source>
</evidence>
<dbReference type="PANTHER" id="PTHR21015:SF22">
    <property type="entry name" value="GLYCOSYLTRANSFERASE"/>
    <property type="match status" value="1"/>
</dbReference>
<dbReference type="GO" id="GO:0016787">
    <property type="term" value="F:hydrolase activity"/>
    <property type="evidence" value="ECO:0007669"/>
    <property type="project" value="UniProtKB-KW"/>
</dbReference>
<reference evidence="2 3" key="1">
    <citation type="journal article" date="2014" name="Front. Microbiol.">
        <title>Population and genomic analysis of the genus Halorubrum.</title>
        <authorList>
            <person name="Fullmer M.S."/>
            <person name="Soucy S.M."/>
            <person name="Swithers K.S."/>
            <person name="Makkay A.M."/>
            <person name="Wheeler R."/>
            <person name="Ventosa A."/>
            <person name="Gogarten J.P."/>
            <person name="Papke R.T."/>
        </authorList>
    </citation>
    <scope>NUCLEOTIDE SEQUENCE [LARGE SCALE GENOMIC DNA]</scope>
    <source>
        <strain evidence="2 3">C49</strain>
    </source>
</reference>
<name>A0A2G1WH17_9EURY</name>
<keyword evidence="3" id="KW-1185">Reference proteome</keyword>
<dbReference type="SUPFAM" id="SSF53756">
    <property type="entry name" value="UDP-Glycosyltransferase/glycogen phosphorylase"/>
    <property type="match status" value="1"/>
</dbReference>
<accession>A0A2G1WH17</accession>
<dbReference type="RefSeq" id="WP_099256028.1">
    <property type="nucleotide sequence ID" value="NZ_NHOA01000116.1"/>
</dbReference>
<dbReference type="InterPro" id="IPR020023">
    <property type="entry name" value="PseG"/>
</dbReference>
<comment type="similarity">
    <text evidence="1">Belongs to the glycosyltransferase 28 family.</text>
</comment>
<dbReference type="PANTHER" id="PTHR21015">
    <property type="entry name" value="UDP-N-ACETYLGLUCOSAMINE--N-ACETYLMURAMYL-(PENTAPEPTIDE) PYROPHOSPHORYL-UNDECAPRENOL N-ACETYLGLUCOSAMINE TRANSFERASE 1"/>
    <property type="match status" value="1"/>
</dbReference>
<comment type="caution">
    <text evidence="2">The sequence shown here is derived from an EMBL/GenBank/DDBJ whole genome shotgun (WGS) entry which is preliminary data.</text>
</comment>
<dbReference type="NCBIfam" id="TIGR03590">
    <property type="entry name" value="PseG"/>
    <property type="match status" value="1"/>
</dbReference>
<organism evidence="2 3">
    <name type="scientific">Halorubrum persicum</name>
    <dbReference type="NCBI Taxonomy" id="1383844"/>
    <lineage>
        <taxon>Archaea</taxon>
        <taxon>Methanobacteriati</taxon>
        <taxon>Methanobacteriota</taxon>
        <taxon>Stenosarchaea group</taxon>
        <taxon>Halobacteria</taxon>
        <taxon>Halobacteriales</taxon>
        <taxon>Haloferacaceae</taxon>
        <taxon>Halorubrum</taxon>
    </lineage>
</organism>
<sequence length="333" mass="36337">MYVAVRADGGPEIGYGHLVRTGALSSELLARGHGVAYVTTTPAHVREVCPDGVDTVTISSREDPTPVREFTRDHADITVLDSYLADAMYQQQLREATPLVVVADDTRHRISADVLVNGNLYASDLEYNVIGSEPEWCLGPEYLLLRQEITEYASKDPPWRDPPSRAIVTMGGSDVAELTPIVIRAFEGFSLCVDAIVGPGFSIEQEAEIKEVAEDVSTDVRVVRDPNNLPERMFQADLAVATASTTTYELLALGTPIISIPVIDNQEPIANSLRDRNAATVLDRGSGQTSFRRGINEYSSNKTLRVQRRNLGKKIVDGQGTTRVLNLVSDVGI</sequence>
<protein>
    <submittedName>
        <fullName evidence="2">UDP-2,4-diacetamido-2,4, 6-trideoxy-beta-L-altropyranose hydrolase</fullName>
    </submittedName>
</protein>
<dbReference type="EMBL" id="NHOA01000116">
    <property type="protein sequence ID" value="PHQ38149.1"/>
    <property type="molecule type" value="Genomic_DNA"/>
</dbReference>
<evidence type="ECO:0000313" key="2">
    <source>
        <dbReference type="EMBL" id="PHQ38149.1"/>
    </source>
</evidence>
<dbReference type="GO" id="GO:0016757">
    <property type="term" value="F:glycosyltransferase activity"/>
    <property type="evidence" value="ECO:0007669"/>
    <property type="project" value="TreeGrafter"/>
</dbReference>
<evidence type="ECO:0000313" key="3">
    <source>
        <dbReference type="Proteomes" id="UP000222824"/>
    </source>
</evidence>
<dbReference type="AlphaFoldDB" id="A0A2G1WH17"/>
<dbReference type="OrthoDB" id="324945at2157"/>
<dbReference type="Gene3D" id="3.40.50.2000">
    <property type="entry name" value="Glycogen Phosphorylase B"/>
    <property type="match status" value="1"/>
</dbReference>
<keyword evidence="2" id="KW-0378">Hydrolase</keyword>
<gene>
    <name evidence="2" type="ORF">DJ69_13080</name>
</gene>
<proteinExistence type="inferred from homology"/>
<dbReference type="Gene3D" id="3.40.50.11190">
    <property type="match status" value="1"/>
</dbReference>
<dbReference type="Proteomes" id="UP000222824">
    <property type="component" value="Unassembled WGS sequence"/>
</dbReference>